<dbReference type="AlphaFoldDB" id="V9VYI0"/>
<keyword evidence="2" id="KW-1185">Reference proteome</keyword>
<dbReference type="KEGG" id="lmd:METH_08675"/>
<dbReference type="EMBL" id="CP006773">
    <property type="protein sequence ID" value="AHD03013.1"/>
    <property type="molecule type" value="Genomic_DNA"/>
</dbReference>
<sequence length="50" mass="5563">MFAVKSGKSVHRATLAEPIAALSQAEREGRLADKIRFYAWVSMLIVDEIS</sequence>
<organism evidence="1 2">
    <name type="scientific">Leisingera methylohalidivorans DSM 14336</name>
    <dbReference type="NCBI Taxonomy" id="999552"/>
    <lineage>
        <taxon>Bacteria</taxon>
        <taxon>Pseudomonadati</taxon>
        <taxon>Pseudomonadota</taxon>
        <taxon>Alphaproteobacteria</taxon>
        <taxon>Rhodobacterales</taxon>
        <taxon>Roseobacteraceae</taxon>
        <taxon>Leisingera</taxon>
    </lineage>
</organism>
<proteinExistence type="predicted"/>
<accession>V9VYI0</accession>
<dbReference type="HOGENOM" id="CLU_3119331_0_0_5"/>
<dbReference type="Proteomes" id="UP000018780">
    <property type="component" value="Chromosome"/>
</dbReference>
<dbReference type="STRING" id="999552.METH_08675"/>
<evidence type="ECO:0000313" key="2">
    <source>
        <dbReference type="Proteomes" id="UP000018780"/>
    </source>
</evidence>
<reference evidence="1 2" key="1">
    <citation type="submission" date="2013-09" db="EMBL/GenBank/DDBJ databases">
        <authorList>
            <consortium name="DOE Joint Genome Institute"/>
            <person name="Klenk H.-P."/>
            <person name="Huntemann M."/>
            <person name="Han J."/>
            <person name="Chen A."/>
            <person name="Kyrpides N."/>
            <person name="Mavromatis K."/>
            <person name="Markowitz V."/>
            <person name="Palaniappan K."/>
            <person name="Ivanova N."/>
            <person name="Schaumberg A."/>
            <person name="Pati A."/>
            <person name="Liolios K."/>
            <person name="Nordberg H.P."/>
            <person name="Cantor M.N."/>
            <person name="Hua S.X."/>
            <person name="Woyke T."/>
        </authorList>
    </citation>
    <scope>NUCLEOTIDE SEQUENCE [LARGE SCALE GENOMIC DNA]</scope>
    <source>
        <strain evidence="1 2">DSM 14336</strain>
    </source>
</reference>
<dbReference type="PATRIC" id="fig|999552.6.peg.1738"/>
<protein>
    <submittedName>
        <fullName evidence="1">Uncharacterized protein</fullName>
    </submittedName>
</protein>
<evidence type="ECO:0000313" key="1">
    <source>
        <dbReference type="EMBL" id="AHD03013.1"/>
    </source>
</evidence>
<gene>
    <name evidence="1" type="ORF">METH_08675</name>
</gene>
<name>V9VYI0_9RHOB</name>